<dbReference type="UniPathway" id="UPA00056">
    <property type="reaction ID" value="UER00094"/>
</dbReference>
<evidence type="ECO:0000256" key="2">
    <source>
        <dbReference type="ARBA" id="ARBA00012052"/>
    </source>
</evidence>
<protein>
    <recommendedName>
        <fullName evidence="3 10">4-diphosphocytidyl-2-C-methyl-D-erythritol kinase</fullName>
        <shortName evidence="10">CMK</shortName>
        <ecNumber evidence="2 10">2.7.1.148</ecNumber>
    </recommendedName>
    <alternativeName>
        <fullName evidence="9 10">4-(cytidine-5'-diphospho)-2-C-methyl-D-erythritol kinase</fullName>
    </alternativeName>
</protein>
<dbReference type="InterPro" id="IPR020568">
    <property type="entry name" value="Ribosomal_Su5_D2-typ_SF"/>
</dbReference>
<dbReference type="GO" id="GO:0019288">
    <property type="term" value="P:isopentenyl diphosphate biosynthetic process, methylerythritol 4-phosphate pathway"/>
    <property type="evidence" value="ECO:0007669"/>
    <property type="project" value="UniProtKB-UniRule"/>
</dbReference>
<dbReference type="NCBIfam" id="NF011202">
    <property type="entry name" value="PRK14608.1"/>
    <property type="match status" value="1"/>
</dbReference>
<dbReference type="GO" id="GO:0005524">
    <property type="term" value="F:ATP binding"/>
    <property type="evidence" value="ECO:0007669"/>
    <property type="project" value="UniProtKB-UniRule"/>
</dbReference>
<evidence type="ECO:0000259" key="12">
    <source>
        <dbReference type="Pfam" id="PF08544"/>
    </source>
</evidence>
<dbReference type="Gene3D" id="3.30.70.890">
    <property type="entry name" value="GHMP kinase, C-terminal domain"/>
    <property type="match status" value="1"/>
</dbReference>
<sequence>MTAELRDVPAPAKINLFLHVVGRRPDGYHLLQTAFRFIDLQDTLHFRARSDGLIVRAYDLPDVAEDADLVVRAARALQQATGCAQGAEIGLEKRIPAGGGLGGGSSDAATVLLALNRLWGTGLSRRELMRLALPLGADVPVFVFGRNAFAEGVGEELTAIDLPPRWYVVVQPDASVPTADVFRAPELTRDTPRVKIADFPRGTFECSCGNDLEPVVFARFSEVGRIAAVLAQALDGARVRMSGSGACLFVECDTQAQADGAVDRIAATMQDQPSGLSALRVNLACAGLDAHPLLDWAA</sequence>
<dbReference type="Pfam" id="PF08544">
    <property type="entry name" value="GHMP_kinases_C"/>
    <property type="match status" value="1"/>
</dbReference>
<evidence type="ECO:0000256" key="7">
    <source>
        <dbReference type="ARBA" id="ARBA00022840"/>
    </source>
</evidence>
<comment type="pathway">
    <text evidence="10">Isoprenoid biosynthesis; isopentenyl diphosphate biosynthesis via DXP pathway; isopentenyl diphosphate from 1-deoxy-D-xylulose 5-phosphate: step 3/6.</text>
</comment>
<feature type="active site" evidence="10">
    <location>
        <position position="13"/>
    </location>
</feature>
<gene>
    <name evidence="10" type="primary">ispE</name>
    <name evidence="13" type="ORF">EV675_1345</name>
</gene>
<keyword evidence="8 10" id="KW-0414">Isoprene biosynthesis</keyword>
<evidence type="ECO:0000313" key="13">
    <source>
        <dbReference type="EMBL" id="RZS85322.1"/>
    </source>
</evidence>
<comment type="function">
    <text evidence="10">Catalyzes the phosphorylation of the position 2 hydroxy group of 4-diphosphocytidyl-2C-methyl-D-erythritol.</text>
</comment>
<dbReference type="PANTHER" id="PTHR43527">
    <property type="entry name" value="4-DIPHOSPHOCYTIDYL-2-C-METHYL-D-ERYTHRITOL KINASE, CHLOROPLASTIC"/>
    <property type="match status" value="1"/>
</dbReference>
<dbReference type="HAMAP" id="MF_00061">
    <property type="entry name" value="IspE"/>
    <property type="match status" value="1"/>
</dbReference>
<evidence type="ECO:0000313" key="14">
    <source>
        <dbReference type="Proteomes" id="UP000292445"/>
    </source>
</evidence>
<dbReference type="InterPro" id="IPR036554">
    <property type="entry name" value="GHMP_kinase_C_sf"/>
</dbReference>
<dbReference type="Proteomes" id="UP000292445">
    <property type="component" value="Unassembled WGS sequence"/>
</dbReference>
<evidence type="ECO:0000256" key="9">
    <source>
        <dbReference type="ARBA" id="ARBA00032554"/>
    </source>
</evidence>
<evidence type="ECO:0000256" key="4">
    <source>
        <dbReference type="ARBA" id="ARBA00022679"/>
    </source>
</evidence>
<dbReference type="GO" id="GO:0016114">
    <property type="term" value="P:terpenoid biosynthetic process"/>
    <property type="evidence" value="ECO:0007669"/>
    <property type="project" value="UniProtKB-UniRule"/>
</dbReference>
<proteinExistence type="inferred from homology"/>
<keyword evidence="14" id="KW-1185">Reference proteome</keyword>
<evidence type="ECO:0000256" key="10">
    <source>
        <dbReference type="HAMAP-Rule" id="MF_00061"/>
    </source>
</evidence>
<comment type="caution">
    <text evidence="13">The sequence shown here is derived from an EMBL/GenBank/DDBJ whole genome shotgun (WGS) entry which is preliminary data.</text>
</comment>
<evidence type="ECO:0000256" key="6">
    <source>
        <dbReference type="ARBA" id="ARBA00022777"/>
    </source>
</evidence>
<dbReference type="PANTHER" id="PTHR43527:SF2">
    <property type="entry name" value="4-DIPHOSPHOCYTIDYL-2-C-METHYL-D-ERYTHRITOL KINASE, CHLOROPLASTIC"/>
    <property type="match status" value="1"/>
</dbReference>
<evidence type="ECO:0000256" key="5">
    <source>
        <dbReference type="ARBA" id="ARBA00022741"/>
    </source>
</evidence>
<feature type="domain" description="GHMP kinase N-terminal" evidence="11">
    <location>
        <begin position="69"/>
        <end position="146"/>
    </location>
</feature>
<comment type="catalytic activity">
    <reaction evidence="10">
        <text>4-CDP-2-C-methyl-D-erythritol + ATP = 4-CDP-2-C-methyl-D-erythritol 2-phosphate + ADP + H(+)</text>
        <dbReference type="Rhea" id="RHEA:18437"/>
        <dbReference type="ChEBI" id="CHEBI:15378"/>
        <dbReference type="ChEBI" id="CHEBI:30616"/>
        <dbReference type="ChEBI" id="CHEBI:57823"/>
        <dbReference type="ChEBI" id="CHEBI:57919"/>
        <dbReference type="ChEBI" id="CHEBI:456216"/>
        <dbReference type="EC" id="2.7.1.148"/>
    </reaction>
</comment>
<organism evidence="13 14">
    <name type="scientific">Pigmentiphaga kullae</name>
    <dbReference type="NCBI Taxonomy" id="151784"/>
    <lineage>
        <taxon>Bacteria</taxon>
        <taxon>Pseudomonadati</taxon>
        <taxon>Pseudomonadota</taxon>
        <taxon>Betaproteobacteria</taxon>
        <taxon>Burkholderiales</taxon>
        <taxon>Alcaligenaceae</taxon>
        <taxon>Pigmentiphaga</taxon>
    </lineage>
</organism>
<evidence type="ECO:0000256" key="1">
    <source>
        <dbReference type="ARBA" id="ARBA00009684"/>
    </source>
</evidence>
<keyword evidence="4 10" id="KW-0808">Transferase</keyword>
<dbReference type="Gene3D" id="3.30.230.10">
    <property type="match status" value="1"/>
</dbReference>
<dbReference type="GO" id="GO:0050515">
    <property type="term" value="F:4-(cytidine 5'-diphospho)-2-C-methyl-D-erythritol kinase activity"/>
    <property type="evidence" value="ECO:0007669"/>
    <property type="project" value="UniProtKB-UniRule"/>
</dbReference>
<evidence type="ECO:0000256" key="8">
    <source>
        <dbReference type="ARBA" id="ARBA00023229"/>
    </source>
</evidence>
<dbReference type="InterPro" id="IPR013750">
    <property type="entry name" value="GHMP_kinase_C_dom"/>
</dbReference>
<dbReference type="PIRSF" id="PIRSF010376">
    <property type="entry name" value="IspE"/>
    <property type="match status" value="1"/>
</dbReference>
<feature type="domain" description="GHMP kinase C-terminal" evidence="12">
    <location>
        <begin position="208"/>
        <end position="269"/>
    </location>
</feature>
<dbReference type="InterPro" id="IPR004424">
    <property type="entry name" value="IspE"/>
</dbReference>
<dbReference type="EC" id="2.7.1.148" evidence="2 10"/>
<evidence type="ECO:0000256" key="3">
    <source>
        <dbReference type="ARBA" id="ARBA00017473"/>
    </source>
</evidence>
<dbReference type="SUPFAM" id="SSF55060">
    <property type="entry name" value="GHMP Kinase, C-terminal domain"/>
    <property type="match status" value="1"/>
</dbReference>
<dbReference type="Pfam" id="PF00288">
    <property type="entry name" value="GHMP_kinases_N"/>
    <property type="match status" value="1"/>
</dbReference>
<keyword evidence="5 10" id="KW-0547">Nucleotide-binding</keyword>
<dbReference type="SUPFAM" id="SSF54211">
    <property type="entry name" value="Ribosomal protein S5 domain 2-like"/>
    <property type="match status" value="1"/>
</dbReference>
<feature type="binding site" evidence="10">
    <location>
        <begin position="96"/>
        <end position="106"/>
    </location>
    <ligand>
        <name>ATP</name>
        <dbReference type="ChEBI" id="CHEBI:30616"/>
    </ligand>
</feature>
<accession>A0A4Q7NK88</accession>
<comment type="similarity">
    <text evidence="1 10">Belongs to the GHMP kinase family. IspE subfamily.</text>
</comment>
<reference evidence="13 14" key="1">
    <citation type="submission" date="2019-02" db="EMBL/GenBank/DDBJ databases">
        <title>Genomic Encyclopedia of Type Strains, Phase IV (KMG-IV): sequencing the most valuable type-strain genomes for metagenomic binning, comparative biology and taxonomic classification.</title>
        <authorList>
            <person name="Goeker M."/>
        </authorList>
    </citation>
    <scope>NUCLEOTIDE SEQUENCE [LARGE SCALE GENOMIC DNA]</scope>
    <source>
        <strain evidence="13 14">K24</strain>
    </source>
</reference>
<name>A0A4Q7NK88_9BURK</name>
<dbReference type="RefSeq" id="WP_130356549.1">
    <property type="nucleotide sequence ID" value="NZ_SGXC01000001.1"/>
</dbReference>
<keyword evidence="7 10" id="KW-0067">ATP-binding</keyword>
<dbReference type="InterPro" id="IPR006204">
    <property type="entry name" value="GHMP_kinase_N_dom"/>
</dbReference>
<feature type="active site" evidence="10">
    <location>
        <position position="138"/>
    </location>
</feature>
<dbReference type="EMBL" id="SGXC01000001">
    <property type="protein sequence ID" value="RZS85322.1"/>
    <property type="molecule type" value="Genomic_DNA"/>
</dbReference>
<dbReference type="NCBIfam" id="TIGR00154">
    <property type="entry name" value="ispE"/>
    <property type="match status" value="1"/>
</dbReference>
<dbReference type="AlphaFoldDB" id="A0A4Q7NK88"/>
<dbReference type="OrthoDB" id="9809438at2"/>
<keyword evidence="6 10" id="KW-0418">Kinase</keyword>
<evidence type="ECO:0000259" key="11">
    <source>
        <dbReference type="Pfam" id="PF00288"/>
    </source>
</evidence>
<dbReference type="InterPro" id="IPR014721">
    <property type="entry name" value="Ribsml_uS5_D2-typ_fold_subgr"/>
</dbReference>